<dbReference type="PANTHER" id="PTHR10188:SF6">
    <property type="entry name" value="N(4)-(BETA-N-ACETYLGLUCOSAMINYL)-L-ASPARAGINASE"/>
    <property type="match status" value="1"/>
</dbReference>
<dbReference type="Pfam" id="PF01112">
    <property type="entry name" value="Asparaginase_2"/>
    <property type="match status" value="1"/>
</dbReference>
<reference evidence="3" key="1">
    <citation type="submission" date="2025-08" db="UniProtKB">
        <authorList>
            <consortium name="RefSeq"/>
        </authorList>
    </citation>
    <scope>IDENTIFICATION</scope>
</reference>
<organism evidence="2 3">
    <name type="scientific">Aplysia californica</name>
    <name type="common">California sea hare</name>
    <dbReference type="NCBI Taxonomy" id="6500"/>
    <lineage>
        <taxon>Eukaryota</taxon>
        <taxon>Metazoa</taxon>
        <taxon>Spiralia</taxon>
        <taxon>Lophotrochozoa</taxon>
        <taxon>Mollusca</taxon>
        <taxon>Gastropoda</taxon>
        <taxon>Heterobranchia</taxon>
        <taxon>Euthyneura</taxon>
        <taxon>Tectipleura</taxon>
        <taxon>Aplysiida</taxon>
        <taxon>Aplysioidea</taxon>
        <taxon>Aplysiidae</taxon>
        <taxon>Aplysia</taxon>
    </lineage>
</organism>
<accession>A0ABM0JGH3</accession>
<comment type="similarity">
    <text evidence="1">Belongs to the Ntn-hydrolase family.</text>
</comment>
<dbReference type="PANTHER" id="PTHR10188">
    <property type="entry name" value="L-ASPARAGINASE"/>
    <property type="match status" value="1"/>
</dbReference>
<dbReference type="GeneID" id="101863799"/>
<dbReference type="Proteomes" id="UP000694888">
    <property type="component" value="Unplaced"/>
</dbReference>
<gene>
    <name evidence="3" type="primary">LOC101863799</name>
</gene>
<dbReference type="RefSeq" id="XP_005093163.1">
    <property type="nucleotide sequence ID" value="XM_005093106.3"/>
</dbReference>
<dbReference type="SUPFAM" id="SSF56235">
    <property type="entry name" value="N-terminal nucleophile aminohydrolases (Ntn hydrolases)"/>
    <property type="match status" value="1"/>
</dbReference>
<dbReference type="InterPro" id="IPR000246">
    <property type="entry name" value="Peptidase_T2"/>
</dbReference>
<evidence type="ECO:0000313" key="3">
    <source>
        <dbReference type="RefSeq" id="XP_005093163.1"/>
    </source>
</evidence>
<dbReference type="CDD" id="cd04513">
    <property type="entry name" value="Glycosylasparaginase"/>
    <property type="match status" value="1"/>
</dbReference>
<proteinExistence type="inferred from homology"/>
<keyword evidence="2" id="KW-1185">Reference proteome</keyword>
<evidence type="ECO:0000313" key="2">
    <source>
        <dbReference type="Proteomes" id="UP000694888"/>
    </source>
</evidence>
<sequence>MMEVIRVQTSKLMRFLWLALVILSLAIDLPFAVKAKQLPLVINTWPVPSATAEAWSQISRGSSAVEAVVKGCSKCEELQCRGSVGYGGKPDEHGETTLDAMIMNGATMEVGSVGDLRRIKNAIGVAHAVMMYSKHTLIVGESAKEFAKGMGFVEEDLSTNKSFNDWRAWERNNCQPNFRKNVVPDPTLHCGPYRPAENVSSSGNHDIMDTGPDNHDTIGMVVVDSKGNVASGTSTNGLNHKIPGRVGDSPIVGAGSYASNAGGGAAATGNGDIMMRFLPSFHAVMEMEKGASPREAATLAFSRMTKFYPDFSGAIIAANTKGEYGVACYGYESHTFCVQSPADSKVEMVTVLCLQKQGNSSDRGTVYTVLVIVSSLMSLVSLF</sequence>
<evidence type="ECO:0000256" key="1">
    <source>
        <dbReference type="ARBA" id="ARBA00010872"/>
    </source>
</evidence>
<protein>
    <submittedName>
        <fullName evidence="3">N(4)-(Beta-N-acetylglucosaminyl)-L-asparaginase</fullName>
    </submittedName>
</protein>
<dbReference type="Gene3D" id="3.60.20.30">
    <property type="entry name" value="(Glycosyl)asparaginase"/>
    <property type="match status" value="1"/>
</dbReference>
<name>A0ABM0JGH3_APLCA</name>
<dbReference type="InterPro" id="IPR029055">
    <property type="entry name" value="Ntn_hydrolases_N"/>
</dbReference>